<dbReference type="EMBL" id="PVZC01000001">
    <property type="protein sequence ID" value="PRY01772.1"/>
    <property type="molecule type" value="Genomic_DNA"/>
</dbReference>
<dbReference type="PANTHER" id="PTHR11956:SF5">
    <property type="entry name" value="ARGININE--TRNA LIGASE, CYTOPLASMIC"/>
    <property type="match status" value="1"/>
</dbReference>
<organism evidence="7 8">
    <name type="scientific">Allonocardiopsis opalescens</name>
    <dbReference type="NCBI Taxonomy" id="1144618"/>
    <lineage>
        <taxon>Bacteria</taxon>
        <taxon>Bacillati</taxon>
        <taxon>Actinomycetota</taxon>
        <taxon>Actinomycetes</taxon>
        <taxon>Streptosporangiales</taxon>
        <taxon>Allonocardiopsis</taxon>
    </lineage>
</organism>
<dbReference type="AlphaFoldDB" id="A0A2T0QCZ6"/>
<evidence type="ECO:0000256" key="2">
    <source>
        <dbReference type="ARBA" id="ARBA00022598"/>
    </source>
</evidence>
<dbReference type="SUPFAM" id="SSF47323">
    <property type="entry name" value="Anticodon-binding domain of a subclass of class I aminoacyl-tRNA synthetases"/>
    <property type="match status" value="1"/>
</dbReference>
<dbReference type="OrthoDB" id="9803211at2"/>
<evidence type="ECO:0000256" key="4">
    <source>
        <dbReference type="ARBA" id="ARBA00022840"/>
    </source>
</evidence>
<keyword evidence="2" id="KW-0436">Ligase</keyword>
<keyword evidence="3" id="KW-0547">Nucleotide-binding</keyword>
<dbReference type="Gene3D" id="1.10.730.10">
    <property type="entry name" value="Isoleucyl-tRNA Synthetase, Domain 1"/>
    <property type="match status" value="1"/>
</dbReference>
<evidence type="ECO:0000259" key="6">
    <source>
        <dbReference type="SMART" id="SM00836"/>
    </source>
</evidence>
<dbReference type="RefSeq" id="WP_146159314.1">
    <property type="nucleotide sequence ID" value="NZ_PVZC01000001.1"/>
</dbReference>
<evidence type="ECO:0000256" key="1">
    <source>
        <dbReference type="ARBA" id="ARBA00012837"/>
    </source>
</evidence>
<accession>A0A2T0QCZ6</accession>
<dbReference type="EC" id="6.1.1.19" evidence="1"/>
<dbReference type="InterPro" id="IPR008909">
    <property type="entry name" value="DALR_anticod-bd"/>
</dbReference>
<keyword evidence="4" id="KW-0067">ATP-binding</keyword>
<reference evidence="7 8" key="1">
    <citation type="submission" date="2018-03" db="EMBL/GenBank/DDBJ databases">
        <title>Genomic Encyclopedia of Archaeal and Bacterial Type Strains, Phase II (KMG-II): from individual species to whole genera.</title>
        <authorList>
            <person name="Goeker M."/>
        </authorList>
    </citation>
    <scope>NUCLEOTIDE SEQUENCE [LARGE SCALE GENOMIC DNA]</scope>
    <source>
        <strain evidence="7 8">DSM 45601</strain>
    </source>
</reference>
<evidence type="ECO:0000313" key="7">
    <source>
        <dbReference type="EMBL" id="PRY01772.1"/>
    </source>
</evidence>
<protein>
    <recommendedName>
        <fullName evidence="1">arginine--tRNA ligase</fullName>
        <ecNumber evidence="1">6.1.1.19</ecNumber>
    </recommendedName>
</protein>
<dbReference type="Pfam" id="PF05746">
    <property type="entry name" value="DALR_1"/>
    <property type="match status" value="1"/>
</dbReference>
<sequence>MTPDAVNAALSGAVSALVGAGVLSGAARMVPVPLWTVGSRASVSGRLDPPGPADSFDFATPFPIRLRGASAGRPPGEVAAALAERLAAAPGFAAARGHPRGMLLLRLADGALSELADEILAAGERYGSGRTQRPTVIEAVPAGELAAAGSLAQARGRVRAEVIARLLAASGARVSWQAPPPPAGCGPDLAGPLAALGADALRFAFCHGAAVPAGGAPAAPDLVLWSAQRRGNPVFDVRYAHAHAASALRHAADLRLTWGPHSAGDALGWQVEEGRERPDGVSAASAHPLGHPCERALLRMLFAFPGEVALAARGAKPQALVRYLEELADIYHDFHETCRVLPRGDDAADGTVRARLRLTAATRTVLGTGLRLIGVSAPERM</sequence>
<keyword evidence="7" id="KW-0030">Aminoacyl-tRNA synthetase</keyword>
<dbReference type="InterPro" id="IPR001278">
    <property type="entry name" value="Arg-tRNA-ligase"/>
</dbReference>
<dbReference type="GO" id="GO:0004814">
    <property type="term" value="F:arginine-tRNA ligase activity"/>
    <property type="evidence" value="ECO:0007669"/>
    <property type="project" value="UniProtKB-EC"/>
</dbReference>
<feature type="domain" description="DALR anticodon binding" evidence="6">
    <location>
        <begin position="237"/>
        <end position="381"/>
    </location>
</feature>
<comment type="caution">
    <text evidence="7">The sequence shown here is derived from an EMBL/GenBank/DDBJ whole genome shotgun (WGS) entry which is preliminary data.</text>
</comment>
<name>A0A2T0QCZ6_9ACTN</name>
<evidence type="ECO:0000256" key="5">
    <source>
        <dbReference type="ARBA" id="ARBA00049339"/>
    </source>
</evidence>
<dbReference type="Proteomes" id="UP000237846">
    <property type="component" value="Unassembled WGS sequence"/>
</dbReference>
<dbReference type="GO" id="GO:0005524">
    <property type="term" value="F:ATP binding"/>
    <property type="evidence" value="ECO:0007669"/>
    <property type="project" value="UniProtKB-KW"/>
</dbReference>
<evidence type="ECO:0000256" key="3">
    <source>
        <dbReference type="ARBA" id="ARBA00022741"/>
    </source>
</evidence>
<proteinExistence type="predicted"/>
<gene>
    <name evidence="7" type="ORF">CLV72_101368</name>
</gene>
<dbReference type="InterPro" id="IPR009080">
    <property type="entry name" value="tRNAsynth_Ia_anticodon-bd"/>
</dbReference>
<comment type="catalytic activity">
    <reaction evidence="5">
        <text>tRNA(Arg) + L-arginine + ATP = L-arginyl-tRNA(Arg) + AMP + diphosphate</text>
        <dbReference type="Rhea" id="RHEA:20301"/>
        <dbReference type="Rhea" id="RHEA-COMP:9658"/>
        <dbReference type="Rhea" id="RHEA-COMP:9673"/>
        <dbReference type="ChEBI" id="CHEBI:30616"/>
        <dbReference type="ChEBI" id="CHEBI:32682"/>
        <dbReference type="ChEBI" id="CHEBI:33019"/>
        <dbReference type="ChEBI" id="CHEBI:78442"/>
        <dbReference type="ChEBI" id="CHEBI:78513"/>
        <dbReference type="ChEBI" id="CHEBI:456215"/>
        <dbReference type="EC" id="6.1.1.19"/>
    </reaction>
</comment>
<dbReference type="PANTHER" id="PTHR11956">
    <property type="entry name" value="ARGINYL-TRNA SYNTHETASE"/>
    <property type="match status" value="1"/>
</dbReference>
<keyword evidence="8" id="KW-1185">Reference proteome</keyword>
<evidence type="ECO:0000313" key="8">
    <source>
        <dbReference type="Proteomes" id="UP000237846"/>
    </source>
</evidence>
<dbReference type="GO" id="GO:0006420">
    <property type="term" value="P:arginyl-tRNA aminoacylation"/>
    <property type="evidence" value="ECO:0007669"/>
    <property type="project" value="InterPro"/>
</dbReference>
<dbReference type="SMART" id="SM00836">
    <property type="entry name" value="DALR_1"/>
    <property type="match status" value="1"/>
</dbReference>